<organism evidence="2">
    <name type="scientific">Tanacetum cinerariifolium</name>
    <name type="common">Dalmatian daisy</name>
    <name type="synonym">Chrysanthemum cinerariifolium</name>
    <dbReference type="NCBI Taxonomy" id="118510"/>
    <lineage>
        <taxon>Eukaryota</taxon>
        <taxon>Viridiplantae</taxon>
        <taxon>Streptophyta</taxon>
        <taxon>Embryophyta</taxon>
        <taxon>Tracheophyta</taxon>
        <taxon>Spermatophyta</taxon>
        <taxon>Magnoliopsida</taxon>
        <taxon>eudicotyledons</taxon>
        <taxon>Gunneridae</taxon>
        <taxon>Pentapetalae</taxon>
        <taxon>asterids</taxon>
        <taxon>campanulids</taxon>
        <taxon>Asterales</taxon>
        <taxon>Asteraceae</taxon>
        <taxon>Asteroideae</taxon>
        <taxon>Anthemideae</taxon>
        <taxon>Anthemidinae</taxon>
        <taxon>Tanacetum</taxon>
    </lineage>
</organism>
<feature type="region of interest" description="Disordered" evidence="1">
    <location>
        <begin position="244"/>
        <end position="269"/>
    </location>
</feature>
<feature type="non-terminal residue" evidence="2">
    <location>
        <position position="1"/>
    </location>
</feature>
<protein>
    <submittedName>
        <fullName evidence="2">Uncharacterized protein</fullName>
    </submittedName>
</protein>
<feature type="compositionally biased region" description="Low complexity" evidence="1">
    <location>
        <begin position="105"/>
        <end position="114"/>
    </location>
</feature>
<evidence type="ECO:0000256" key="1">
    <source>
        <dbReference type="SAM" id="MobiDB-lite"/>
    </source>
</evidence>
<dbReference type="AlphaFoldDB" id="A0A699RNX7"/>
<gene>
    <name evidence="2" type="ORF">Tci_856414</name>
</gene>
<accession>A0A699RNX7</accession>
<comment type="caution">
    <text evidence="2">The sequence shown here is derived from an EMBL/GenBank/DDBJ whole genome shotgun (WGS) entry which is preliminary data.</text>
</comment>
<dbReference type="EMBL" id="BKCJ011094636">
    <property type="protein sequence ID" value="GFC84444.1"/>
    <property type="molecule type" value="Genomic_DNA"/>
</dbReference>
<feature type="compositionally biased region" description="Basic and acidic residues" evidence="1">
    <location>
        <begin position="72"/>
        <end position="93"/>
    </location>
</feature>
<feature type="non-terminal residue" evidence="2">
    <location>
        <position position="269"/>
    </location>
</feature>
<feature type="compositionally biased region" description="Polar residues" evidence="1">
    <location>
        <begin position="260"/>
        <end position="269"/>
    </location>
</feature>
<feature type="compositionally biased region" description="Acidic residues" evidence="1">
    <location>
        <begin position="19"/>
        <end position="41"/>
    </location>
</feature>
<sequence length="269" mass="29202">SAFRKRFRSSYDSSPYESSDFDSESEDAEDEGPTAEDEDPAAGDKGLAMGVEGPGVDDESYGLDDESYGLDDESHGVDDESRGLEDDGRDLKSDGLGLGEEEVVPEGQQQGAQGSRVSVPLPEDPYEAIMQAYLEWTDTESEPFGNPLPEDLYESYGLDDESYGLDDESHGVDDASRGLDDDGRGLESDGLGLGEEVVLEGQQQGALIMRTTVSMPLGLGYGSLRHQELALEDDHVYSTFEVGRDSGSALEPERSERVSSFRQPTLTTW</sequence>
<proteinExistence type="predicted"/>
<feature type="region of interest" description="Disordered" evidence="1">
    <location>
        <begin position="1"/>
        <end position="121"/>
    </location>
</feature>
<evidence type="ECO:0000313" key="2">
    <source>
        <dbReference type="EMBL" id="GFC84444.1"/>
    </source>
</evidence>
<feature type="compositionally biased region" description="Acidic residues" evidence="1">
    <location>
        <begin position="55"/>
        <end position="71"/>
    </location>
</feature>
<name>A0A699RNX7_TANCI</name>
<reference evidence="2" key="1">
    <citation type="journal article" date="2019" name="Sci. Rep.">
        <title>Draft genome of Tanacetum cinerariifolium, the natural source of mosquito coil.</title>
        <authorList>
            <person name="Yamashiro T."/>
            <person name="Shiraishi A."/>
            <person name="Satake H."/>
            <person name="Nakayama K."/>
        </authorList>
    </citation>
    <scope>NUCLEOTIDE SEQUENCE</scope>
</reference>